<organism evidence="10 11">
    <name type="scientific">Albugo candida</name>
    <dbReference type="NCBI Taxonomy" id="65357"/>
    <lineage>
        <taxon>Eukaryota</taxon>
        <taxon>Sar</taxon>
        <taxon>Stramenopiles</taxon>
        <taxon>Oomycota</taxon>
        <taxon>Peronosporomycetes</taxon>
        <taxon>Albuginales</taxon>
        <taxon>Albuginaceae</taxon>
        <taxon>Albugo</taxon>
    </lineage>
</organism>
<dbReference type="Gene3D" id="3.40.1170.10">
    <property type="entry name" value="DNA repair protein MutS, domain I"/>
    <property type="match status" value="1"/>
</dbReference>
<dbReference type="OrthoDB" id="10252754at2759"/>
<evidence type="ECO:0000259" key="9">
    <source>
        <dbReference type="PROSITE" id="PS00486"/>
    </source>
</evidence>
<dbReference type="FunCoup" id="A0A024GED9">
    <property type="interactions" value="519"/>
</dbReference>
<dbReference type="Pfam" id="PF00488">
    <property type="entry name" value="MutS_V"/>
    <property type="match status" value="1"/>
</dbReference>
<dbReference type="InterPro" id="IPR007696">
    <property type="entry name" value="DNA_mismatch_repair_MutS_core"/>
</dbReference>
<comment type="function">
    <text evidence="6 7">Component of the post-replicative DNA mismatch repair system (MMR).</text>
</comment>
<dbReference type="EMBL" id="CAIX01000086">
    <property type="protein sequence ID" value="CCI45044.1"/>
    <property type="molecule type" value="Genomic_DNA"/>
</dbReference>
<sequence>MKQTQQSLFAFFSPSSAKSPPNTIEKKKRNDTNSSKKRNSFTDKINAAAAKKDVKDATRKKRKKNEIDHEGRFKGEAVPVEKDSHQKDKRDPGKIGNRKKIVAILEDDSSSDDEWMASKGDDGSDLDYTEDTHHIVSSSEEPSELDLDEDELDGISGVQGDHLEKISDVKECGNTNKVVSQIPSPMAKPQQTASGVFGAGCHLHDSFFWLKSNRRDIDGNKPDSPDYDPRTLYVPPNFLKKETPAMIQWWEVKSRNMDTILFFKVGKFYELFHMDADIGFKELNLIYMKGEKAHSGFPEIAYDKMASQLVRKGYRVARVEQTETPEMMKVRNASSKQKSKVVRREICSMVSPGLNTFGCISSDDYCAKMLVLKEKQIKQGSTLIPRYGVCVLDTSTACFQLGEFDDTVQRDRLKTLLAQYRIVELICERSEMTKATKQTIKFGAPDAVVTELKSGSEFWSASKTVQEIQIAQYFKISGWPASIAQYLTSENVVRDDGELALSALGGCIWQLRRGIVDKELLTMNNFKTYIPSDQETRDTSHDPTKQVATPEINQRYVVLDAQTLSNLEILRNNRNGKRNGSLIDILDKTVTSFGKRLFQEWVVKPLCQVAHISDRLDAVEELIANMETVNEIRDCLKKLPDLERVLFRIHTLGSADRARDHPDSRAVMYESNTYNIRKIRDFVAALNGFESAMNLINAITPKFAQFESSLLRTFVRRSNSDGGNEQSVSQFPDLRKRLEFFKVSFDRESAQKSGVIIPETGIDPEYDAACMDIQRVEKSLEEYLEEQKQILRCQQISYWGKKKDDRYQLEIPEEAIASKQPKEYELKSRRKGFKRYHTPEIRKLLSKLICTEEKREEALKDQMRRIFHKFDENYTEWLQAVRYLAVLDCYQSLAVVSAHSENYCRPLVVSAKSNNGIPFIDFEGGVHATMAGNEHFIPNDTTLGLDENGTLMLLSGPNMGGKSTLLRQTCLIALMAQIGCYVPATRCRMSPVDRIFTRIGATDNLLAGQSTLFVELAETATILNHSTQHSLVILDELGRGTSTFDGTAIASSVVEYLLRRVGCRAMFATHYHSLVEEYQNDPKVALSHMACMVDSEQEHKVTFLYKLSAGMCPRSYGTNVAILAQLPDQVIQCAIAKSRQFESSLQNYANCVAETTQLHAKVERYMSTSQPQMDVLLSYWKEARKLAPTHYAS</sequence>
<evidence type="ECO:0000256" key="6">
    <source>
        <dbReference type="PIRNR" id="PIRNR037677"/>
    </source>
</evidence>
<evidence type="ECO:0000256" key="5">
    <source>
        <dbReference type="ARBA" id="ARBA00023125"/>
    </source>
</evidence>
<comment type="similarity">
    <text evidence="1 6 7">Belongs to the DNA mismatch repair MutS family.</text>
</comment>
<dbReference type="InterPro" id="IPR036187">
    <property type="entry name" value="DNA_mismatch_repair_MutS_sf"/>
</dbReference>
<dbReference type="NCBIfam" id="NF003810">
    <property type="entry name" value="PRK05399.1"/>
    <property type="match status" value="1"/>
</dbReference>
<accession>A0A024GED9</accession>
<dbReference type="InterPro" id="IPR036678">
    <property type="entry name" value="MutS_con_dom_sf"/>
</dbReference>
<dbReference type="Gene3D" id="3.40.50.300">
    <property type="entry name" value="P-loop containing nucleotide triphosphate hydrolases"/>
    <property type="match status" value="1"/>
</dbReference>
<dbReference type="Pfam" id="PF05188">
    <property type="entry name" value="MutS_II"/>
    <property type="match status" value="1"/>
</dbReference>
<keyword evidence="2 6" id="KW-0547">Nucleotide-binding</keyword>
<keyword evidence="4 6" id="KW-0067">ATP-binding</keyword>
<evidence type="ECO:0000313" key="10">
    <source>
        <dbReference type="EMBL" id="CCI45044.1"/>
    </source>
</evidence>
<dbReference type="Gene3D" id="1.10.1420.10">
    <property type="match status" value="2"/>
</dbReference>
<evidence type="ECO:0000256" key="8">
    <source>
        <dbReference type="SAM" id="MobiDB-lite"/>
    </source>
</evidence>
<dbReference type="SUPFAM" id="SSF48334">
    <property type="entry name" value="DNA repair protein MutS, domain III"/>
    <property type="match status" value="1"/>
</dbReference>
<dbReference type="PANTHER" id="PTHR11361:SF148">
    <property type="entry name" value="DNA MISMATCH REPAIR PROTEIN MSH6"/>
    <property type="match status" value="1"/>
</dbReference>
<comment type="caution">
    <text evidence="10">The sequence shown here is derived from an EMBL/GenBank/DDBJ whole genome shotgun (WGS) entry which is preliminary data.</text>
</comment>
<keyword evidence="3 6" id="KW-0227">DNA damage</keyword>
<dbReference type="Pfam" id="PF05192">
    <property type="entry name" value="MutS_III"/>
    <property type="match status" value="1"/>
</dbReference>
<dbReference type="Pfam" id="PF01624">
    <property type="entry name" value="MutS_I"/>
    <property type="match status" value="1"/>
</dbReference>
<dbReference type="InterPro" id="IPR045076">
    <property type="entry name" value="MutS"/>
</dbReference>
<dbReference type="SUPFAM" id="SSF52540">
    <property type="entry name" value="P-loop containing nucleoside triphosphate hydrolases"/>
    <property type="match status" value="1"/>
</dbReference>
<keyword evidence="6 7" id="KW-0234">DNA repair</keyword>
<dbReference type="Proteomes" id="UP000053237">
    <property type="component" value="Unassembled WGS sequence"/>
</dbReference>
<dbReference type="InParanoid" id="A0A024GED9"/>
<dbReference type="SMART" id="SM00534">
    <property type="entry name" value="MUTSac"/>
    <property type="match status" value="1"/>
</dbReference>
<dbReference type="STRING" id="65357.A0A024GED9"/>
<proteinExistence type="inferred from homology"/>
<dbReference type="PANTHER" id="PTHR11361">
    <property type="entry name" value="DNA MISMATCH REPAIR PROTEIN MUTS FAMILY MEMBER"/>
    <property type="match status" value="1"/>
</dbReference>
<keyword evidence="5 6" id="KW-0238">DNA-binding</keyword>
<feature type="compositionally biased region" description="Acidic residues" evidence="8">
    <location>
        <begin position="105"/>
        <end position="115"/>
    </location>
</feature>
<dbReference type="PIRSF" id="PIRSF037677">
    <property type="entry name" value="DNA_mis_repair_Msh6"/>
    <property type="match status" value="1"/>
</dbReference>
<dbReference type="GO" id="GO:0030983">
    <property type="term" value="F:mismatched DNA binding"/>
    <property type="evidence" value="ECO:0007669"/>
    <property type="project" value="UniProtKB-UniRule"/>
</dbReference>
<dbReference type="PROSITE" id="PS00486">
    <property type="entry name" value="DNA_MISMATCH_REPAIR_2"/>
    <property type="match status" value="1"/>
</dbReference>
<evidence type="ECO:0000256" key="2">
    <source>
        <dbReference type="ARBA" id="ARBA00022741"/>
    </source>
</evidence>
<evidence type="ECO:0000256" key="7">
    <source>
        <dbReference type="RuleBase" id="RU003756"/>
    </source>
</evidence>
<dbReference type="InterPro" id="IPR007861">
    <property type="entry name" value="DNA_mismatch_repair_MutS_clamp"/>
</dbReference>
<dbReference type="GO" id="GO:0006298">
    <property type="term" value="P:mismatch repair"/>
    <property type="evidence" value="ECO:0007669"/>
    <property type="project" value="InterPro"/>
</dbReference>
<evidence type="ECO:0000256" key="4">
    <source>
        <dbReference type="ARBA" id="ARBA00022840"/>
    </source>
</evidence>
<evidence type="ECO:0000313" key="11">
    <source>
        <dbReference type="Proteomes" id="UP000053237"/>
    </source>
</evidence>
<dbReference type="FunFam" id="1.10.1420.10:FF:000005">
    <property type="entry name" value="DNA mismatch repair protein"/>
    <property type="match status" value="1"/>
</dbReference>
<evidence type="ECO:0000256" key="3">
    <source>
        <dbReference type="ARBA" id="ARBA00022763"/>
    </source>
</evidence>
<feature type="domain" description="DNA mismatch repair proteins mutS family" evidence="9">
    <location>
        <begin position="1030"/>
        <end position="1046"/>
    </location>
</feature>
<dbReference type="Pfam" id="PF05190">
    <property type="entry name" value="MutS_IV"/>
    <property type="match status" value="1"/>
</dbReference>
<dbReference type="InterPro" id="IPR016151">
    <property type="entry name" value="DNA_mismatch_repair_MutS_N"/>
</dbReference>
<gene>
    <name evidence="10" type="ORF">BN9_058910</name>
</gene>
<reference evidence="10 11" key="1">
    <citation type="submission" date="2012-05" db="EMBL/GenBank/DDBJ databases">
        <title>Recombination and specialization in a pathogen metapopulation.</title>
        <authorList>
            <person name="Gardiner A."/>
            <person name="Kemen E."/>
            <person name="Schultz-Larsen T."/>
            <person name="MacLean D."/>
            <person name="Van Oosterhout C."/>
            <person name="Jones J.D.G."/>
        </authorList>
    </citation>
    <scope>NUCLEOTIDE SEQUENCE [LARGE SCALE GENOMIC DNA]</scope>
    <source>
        <strain evidence="10 11">Ac Nc2</strain>
    </source>
</reference>
<dbReference type="InterPro" id="IPR007695">
    <property type="entry name" value="DNA_mismatch_repair_MutS-lik_N"/>
</dbReference>
<dbReference type="GO" id="GO:0005524">
    <property type="term" value="F:ATP binding"/>
    <property type="evidence" value="ECO:0007669"/>
    <property type="project" value="UniProtKB-UniRule"/>
</dbReference>
<dbReference type="InterPro" id="IPR027417">
    <property type="entry name" value="P-loop_NTPase"/>
</dbReference>
<dbReference type="Gene3D" id="3.30.420.110">
    <property type="entry name" value="MutS, connector domain"/>
    <property type="match status" value="1"/>
</dbReference>
<dbReference type="GO" id="GO:0140664">
    <property type="term" value="F:ATP-dependent DNA damage sensor activity"/>
    <property type="evidence" value="ECO:0007669"/>
    <property type="project" value="InterPro"/>
</dbReference>
<dbReference type="FunFam" id="3.40.1170.10:FF:000002">
    <property type="entry name" value="DNA mismatch repair protein"/>
    <property type="match status" value="1"/>
</dbReference>
<dbReference type="AlphaFoldDB" id="A0A024GED9"/>
<evidence type="ECO:0000256" key="1">
    <source>
        <dbReference type="ARBA" id="ARBA00006271"/>
    </source>
</evidence>
<keyword evidence="11" id="KW-1185">Reference proteome</keyword>
<dbReference type="SUPFAM" id="SSF55271">
    <property type="entry name" value="DNA repair protein MutS, domain I"/>
    <property type="match status" value="1"/>
</dbReference>
<feature type="region of interest" description="Disordered" evidence="8">
    <location>
        <begin position="1"/>
        <end position="128"/>
    </location>
</feature>
<dbReference type="GO" id="GO:0032301">
    <property type="term" value="C:MutSalpha complex"/>
    <property type="evidence" value="ECO:0007669"/>
    <property type="project" value="TreeGrafter"/>
</dbReference>
<name>A0A024GED9_9STRA</name>
<protein>
    <recommendedName>
        <fullName evidence="6">DNA mismatch repair protein</fullName>
    </recommendedName>
</protein>
<dbReference type="InterPro" id="IPR017261">
    <property type="entry name" value="DNA_mismatch_repair_MutS/MSH"/>
</dbReference>
<dbReference type="InterPro" id="IPR000432">
    <property type="entry name" value="DNA_mismatch_repair_MutS_C"/>
</dbReference>
<feature type="compositionally biased region" description="Basic and acidic residues" evidence="8">
    <location>
        <begin position="65"/>
        <end position="93"/>
    </location>
</feature>
<feature type="compositionally biased region" description="Low complexity" evidence="8">
    <location>
        <begin position="7"/>
        <end position="21"/>
    </location>
</feature>
<dbReference type="InterPro" id="IPR007860">
    <property type="entry name" value="DNA_mmatch_repair_MutS_con_dom"/>
</dbReference>
<dbReference type="SMART" id="SM00533">
    <property type="entry name" value="MUTSd"/>
    <property type="match status" value="1"/>
</dbReference>